<proteinExistence type="predicted"/>
<dbReference type="EMBL" id="BK067211">
    <property type="protein sequence ID" value="DBA56775.1"/>
    <property type="molecule type" value="Genomic_RNA"/>
</dbReference>
<accession>A0AAT9JQ82</accession>
<organism evidence="2">
    <name type="scientific">Cryptotermes secundus trichomonasvirus 2</name>
    <dbReference type="NCBI Taxonomy" id="3133528"/>
    <lineage>
        <taxon>Viruses</taxon>
        <taxon>Riboviria</taxon>
        <taxon>Orthornavirae</taxon>
        <taxon>Duplornaviricota</taxon>
        <taxon>Chrymotiviricetes</taxon>
        <taxon>Ghabrivirales</taxon>
        <taxon>Alphatotivirineae</taxon>
        <taxon>Pseudototiviridae</taxon>
        <taxon>Trichomonasvirus</taxon>
    </lineage>
</organism>
<name>A0AAT9JQ82_9VIRU</name>
<feature type="region of interest" description="Disordered" evidence="1">
    <location>
        <begin position="1"/>
        <end position="39"/>
    </location>
</feature>
<sequence>MAAVAGPDEGPEHAGRPPGGHDPPVAPEPPPVEPAVMRPGCASAPEIFEALRQVVMPGPIRKQNGQAMFEHNLTYADTRDLVVRFELQVTSATPDLANQVKQAHIMVDIGMADDSVTLCDVGRVPLSVIPMQEAAKRTIAGILHARKVRFLDHPDAEPDAIMSQRIHVLPWILGVWRALMHRLSALNMTRARQDHRGAGVTLLYDDLLFNGIGHGANACSLAGQQSGVFVRENVFNGIHGRGLVNTCCGIPVLPWEAYNGAFLPNDVIYIYATPQLLATEIFQDMCSVLYALLCIIDWDGMHVPVPEIHIMIPGNAAFAQVNPRAAGQITRARMTAAFSYFNCLVNSAFEGNKGIYWKYLLAGNGALLRPHASYSEGGVIRKAFRHVPIGKSSGLILAGPPGVRPSFPDLIEHNACVSLSLVSLAETMMLQSILSIDGPLTVDFRPQQLADVAPAYDRGIYLGGNTWTCLNNAQFAVRNAYGNVLSRPHIVEALRLMCSNFYPTGGNEIADMLIQVGSTTQCTLSNSKRRRLHMRHNEGNHNARFRFAIGFLNRFHDSELAYILGIPGNGIKPINGIHEENVVEAVMKIFEGDDLRNHPVVLHLRENGLDNFAELAEEDMKQPVLIRADGMRVPINRFTRLGELLAGWREHNGLCRPYSAMYECAFGLSMRAVRPGSVRAVYTVVSVLKTRVSYKHVTGIHPHRGLLARAPRGGGVHPIPR</sequence>
<protein>
    <submittedName>
        <fullName evidence="2">Capsid protein</fullName>
    </submittedName>
</protein>
<reference evidence="2" key="1">
    <citation type="journal article" date="2024" name="Microb. Genom.">
        <title>The hidden RNA viruses in Blattodea (cockroach and termite).</title>
        <authorList>
            <person name="Fan J."/>
            <person name="Jiang S."/>
            <person name="Li W."/>
            <person name="Li J."/>
            <person name="Pang R."/>
            <person name="Wu H."/>
        </authorList>
    </citation>
    <scope>NUCLEOTIDE SEQUENCE</scope>
    <source>
        <strain evidence="2">AUS2016</strain>
    </source>
</reference>
<evidence type="ECO:0000256" key="1">
    <source>
        <dbReference type="SAM" id="MobiDB-lite"/>
    </source>
</evidence>
<evidence type="ECO:0000313" key="2">
    <source>
        <dbReference type="EMBL" id="DBA56775.1"/>
    </source>
</evidence>
<feature type="compositionally biased region" description="Pro residues" evidence="1">
    <location>
        <begin position="20"/>
        <end position="33"/>
    </location>
</feature>